<keyword evidence="5" id="KW-0862">Zinc</keyword>
<dbReference type="NCBIfam" id="TIGR04183">
    <property type="entry name" value="Por_Secre_tail"/>
    <property type="match status" value="1"/>
</dbReference>
<dbReference type="InterPro" id="IPR001818">
    <property type="entry name" value="Pept_M10_metallopeptidase"/>
</dbReference>
<keyword evidence="3" id="KW-0732">Signal</keyword>
<dbReference type="Gene3D" id="2.60.40.10">
    <property type="entry name" value="Immunoglobulins"/>
    <property type="match status" value="1"/>
</dbReference>
<dbReference type="EMBL" id="JBHTJI010000001">
    <property type="protein sequence ID" value="MFD0989433.1"/>
    <property type="molecule type" value="Genomic_DNA"/>
</dbReference>
<dbReference type="InterPro" id="IPR013783">
    <property type="entry name" value="Ig-like_fold"/>
</dbReference>
<evidence type="ECO:0000313" key="10">
    <source>
        <dbReference type="Proteomes" id="UP001597061"/>
    </source>
</evidence>
<dbReference type="Proteomes" id="UP001597061">
    <property type="component" value="Unassembled WGS sequence"/>
</dbReference>
<keyword evidence="4" id="KW-0378">Hydrolase</keyword>
<dbReference type="Gene3D" id="3.40.390.10">
    <property type="entry name" value="Collagenase (Catalytic Domain)"/>
    <property type="match status" value="1"/>
</dbReference>
<keyword evidence="2" id="KW-0479">Metal-binding</keyword>
<dbReference type="Pfam" id="PF00413">
    <property type="entry name" value="Peptidase_M10"/>
    <property type="match status" value="1"/>
</dbReference>
<dbReference type="SUPFAM" id="SSF55486">
    <property type="entry name" value="Metalloproteases ('zincins'), catalytic domain"/>
    <property type="match status" value="1"/>
</dbReference>
<reference evidence="10" key="1">
    <citation type="journal article" date="2019" name="Int. J. Syst. Evol. Microbiol.">
        <title>The Global Catalogue of Microorganisms (GCM) 10K type strain sequencing project: providing services to taxonomists for standard genome sequencing and annotation.</title>
        <authorList>
            <consortium name="The Broad Institute Genomics Platform"/>
            <consortium name="The Broad Institute Genome Sequencing Center for Infectious Disease"/>
            <person name="Wu L."/>
            <person name="Ma J."/>
        </authorList>
    </citation>
    <scope>NUCLEOTIDE SEQUENCE [LARGE SCALE GENOMIC DNA]</scope>
    <source>
        <strain evidence="10">CCUG 62414</strain>
    </source>
</reference>
<dbReference type="RefSeq" id="WP_379925017.1">
    <property type="nucleotide sequence ID" value="NZ_JBHTJI010000001.1"/>
</dbReference>
<evidence type="ECO:0000256" key="3">
    <source>
        <dbReference type="ARBA" id="ARBA00022729"/>
    </source>
</evidence>
<evidence type="ECO:0000256" key="5">
    <source>
        <dbReference type="ARBA" id="ARBA00022833"/>
    </source>
</evidence>
<protein>
    <submittedName>
        <fullName evidence="9">T9SS type A sorting domain-containing protein</fullName>
    </submittedName>
</protein>
<dbReference type="InterPro" id="IPR026444">
    <property type="entry name" value="Secre_tail"/>
</dbReference>
<keyword evidence="10" id="KW-1185">Reference proteome</keyword>
<evidence type="ECO:0000313" key="9">
    <source>
        <dbReference type="EMBL" id="MFD0989433.1"/>
    </source>
</evidence>
<evidence type="ECO:0000256" key="4">
    <source>
        <dbReference type="ARBA" id="ARBA00022801"/>
    </source>
</evidence>
<dbReference type="SUPFAM" id="SSF81296">
    <property type="entry name" value="E set domains"/>
    <property type="match status" value="1"/>
</dbReference>
<dbReference type="InterPro" id="IPR002909">
    <property type="entry name" value="IPT_dom"/>
</dbReference>
<accession>A0ABW3JIM1</accession>
<feature type="domain" description="IPT/TIG" evidence="7">
    <location>
        <begin position="205"/>
        <end position="293"/>
    </location>
</feature>
<dbReference type="Pfam" id="PF18962">
    <property type="entry name" value="Por_Secre_tail"/>
    <property type="match status" value="1"/>
</dbReference>
<proteinExistence type="predicted"/>
<feature type="domain" description="Peptidase M10 metallopeptidase" evidence="6">
    <location>
        <begin position="338"/>
        <end position="487"/>
    </location>
</feature>
<feature type="domain" description="Secretion system C-terminal sorting" evidence="8">
    <location>
        <begin position="534"/>
        <end position="607"/>
    </location>
</feature>
<sequence>MSKITLQSRLILFGFLISLSGLNAQILLKETSLKNQIDNSSLVVEGRVISKKSFWDADSKRIYTSNTVEVHKIFKGEFIETIEVITKGGTVGLSAEVVTPSLKLNSNDFGIFMLYNNDVKLSNYSKSSKSQFKPYGSLQGFYKYNVYSDEAVNPFSKRKGITTSFYNEITNITKNNYIEVVNTEVLSKQTNLGKSSLAAPGTITFNPTTSTAGTKSVLTINGTGFGATKGKVLFSDSDDGGATYVEALGTQVLTWTDTQITVEIPSSAGTGKIRVTDAFGASATSTNNLTITYSESNIEYDSDDNTSTGGSNGPLPTYAYRPQHINDDQFGTTPGGYTWRMFTDFNANANAKASFLRAFDTWRCQTGIFWVIGTQISTDATVRDNINVIRFDNGNELDNNVLGQCVSYYNGCSNGSTFNWFVSELDIVFDDTTNWNFSSATNSTGINEYDFESVALHELGHGHQLSHVIDTNDLMNYAISNSEEQRVLGTSNITAASAVQARSTSAMVCSQPLMLTHPCSLGIDEEELDASISIYPNPSKGEFSISNTSLINLDKVVIYDVRGRLMSEYDMKNSARIKTINLSGVSKGVYFVKILSERAEITKKILIQ</sequence>
<evidence type="ECO:0000259" key="6">
    <source>
        <dbReference type="Pfam" id="PF00413"/>
    </source>
</evidence>
<keyword evidence="1" id="KW-0645">Protease</keyword>
<dbReference type="InterPro" id="IPR014756">
    <property type="entry name" value="Ig_E-set"/>
</dbReference>
<evidence type="ECO:0000256" key="2">
    <source>
        <dbReference type="ARBA" id="ARBA00022723"/>
    </source>
</evidence>
<evidence type="ECO:0000256" key="1">
    <source>
        <dbReference type="ARBA" id="ARBA00022670"/>
    </source>
</evidence>
<dbReference type="InterPro" id="IPR024079">
    <property type="entry name" value="MetalloPept_cat_dom_sf"/>
</dbReference>
<comment type="caution">
    <text evidence="9">The sequence shown here is derived from an EMBL/GenBank/DDBJ whole genome shotgun (WGS) entry which is preliminary data.</text>
</comment>
<gene>
    <name evidence="9" type="ORF">ACFQ1R_04960</name>
</gene>
<evidence type="ECO:0000259" key="8">
    <source>
        <dbReference type="Pfam" id="PF18962"/>
    </source>
</evidence>
<evidence type="ECO:0000259" key="7">
    <source>
        <dbReference type="Pfam" id="PF01833"/>
    </source>
</evidence>
<organism evidence="9 10">
    <name type="scientific">Mariniflexile jejuense</name>
    <dbReference type="NCBI Taxonomy" id="1173582"/>
    <lineage>
        <taxon>Bacteria</taxon>
        <taxon>Pseudomonadati</taxon>
        <taxon>Bacteroidota</taxon>
        <taxon>Flavobacteriia</taxon>
        <taxon>Flavobacteriales</taxon>
        <taxon>Flavobacteriaceae</taxon>
        <taxon>Mariniflexile</taxon>
    </lineage>
</organism>
<name>A0ABW3JIM1_9FLAO</name>
<dbReference type="Pfam" id="PF01833">
    <property type="entry name" value="TIG"/>
    <property type="match status" value="1"/>
</dbReference>